<gene>
    <name evidence="2" type="ORF">GLAREA_11853</name>
</gene>
<dbReference type="PANTHER" id="PTHR21310:SF15">
    <property type="entry name" value="AMINOGLYCOSIDE PHOSPHOTRANSFERASE DOMAIN-CONTAINING PROTEIN"/>
    <property type="match status" value="1"/>
</dbReference>
<dbReference type="Gene3D" id="3.30.200.150">
    <property type="match status" value="1"/>
</dbReference>
<dbReference type="CDD" id="cd05120">
    <property type="entry name" value="APH_ChoK_like"/>
    <property type="match status" value="1"/>
</dbReference>
<dbReference type="HOGENOM" id="CLU_021768_3_2_1"/>
<keyword evidence="2" id="KW-0418">Kinase</keyword>
<dbReference type="GO" id="GO:0016301">
    <property type="term" value="F:kinase activity"/>
    <property type="evidence" value="ECO:0007669"/>
    <property type="project" value="UniProtKB-KW"/>
</dbReference>
<dbReference type="Proteomes" id="UP000016922">
    <property type="component" value="Unassembled WGS sequence"/>
</dbReference>
<dbReference type="GeneID" id="19470894"/>
<dbReference type="EMBL" id="KE145360">
    <property type="protein sequence ID" value="EPE31771.1"/>
    <property type="molecule type" value="Genomic_DNA"/>
</dbReference>
<dbReference type="OMA" id="WRRISPW"/>
<dbReference type="Pfam" id="PF01636">
    <property type="entry name" value="APH"/>
    <property type="match status" value="1"/>
</dbReference>
<keyword evidence="2" id="KW-0808">Transferase</keyword>
<dbReference type="KEGG" id="glz:GLAREA_11853"/>
<protein>
    <submittedName>
        <fullName evidence="2">Protein kinase-like (PK-like)</fullName>
    </submittedName>
</protein>
<dbReference type="InterPro" id="IPR011009">
    <property type="entry name" value="Kinase-like_dom_sf"/>
</dbReference>
<name>S3DID9_GLAL2</name>
<dbReference type="AlphaFoldDB" id="S3DID9"/>
<accession>S3DID9</accession>
<dbReference type="PANTHER" id="PTHR21310">
    <property type="entry name" value="AMINOGLYCOSIDE PHOSPHOTRANSFERASE-RELATED-RELATED"/>
    <property type="match status" value="1"/>
</dbReference>
<dbReference type="RefSeq" id="XP_008080826.1">
    <property type="nucleotide sequence ID" value="XM_008082635.1"/>
</dbReference>
<evidence type="ECO:0000313" key="2">
    <source>
        <dbReference type="EMBL" id="EPE31771.1"/>
    </source>
</evidence>
<reference evidence="2 3" key="1">
    <citation type="journal article" date="2013" name="BMC Genomics">
        <title>Genomics-driven discovery of the pneumocandin biosynthetic gene cluster in the fungus Glarea lozoyensis.</title>
        <authorList>
            <person name="Chen L."/>
            <person name="Yue Q."/>
            <person name="Zhang X."/>
            <person name="Xiang M."/>
            <person name="Wang C."/>
            <person name="Li S."/>
            <person name="Che Y."/>
            <person name="Ortiz-Lopez F.J."/>
            <person name="Bills G.F."/>
            <person name="Liu X."/>
            <person name="An Z."/>
        </authorList>
    </citation>
    <scope>NUCLEOTIDE SEQUENCE [LARGE SCALE GENOMIC DNA]</scope>
    <source>
        <strain evidence="3">ATCC 20868 / MF5171</strain>
    </source>
</reference>
<sequence length="348" mass="40993">MTYEHLPLWIRIRTWDRFWKRNKTYQSIRETGAKVRYIGNNQLLKIRCHTTEYEAMEFVRRNTSIPVPKVFGVYSRPDGYQDLVMELVPGQELGVAWQTLTTEHKINVAKELGSYISQLRSLEPTKKGFVGSIGLASGWDSRLGSRRFGPFETIEDFHRFVRRGDSMDLWAIEQDVVDVHSRSDSYTTKFTHADMSPENIIVRDGKITAIIDWEFSGWFPEYWEYTKMHFRWRPYRKDFYQEMDKVLTSYPQELACDKALLKHYDFFSYDTDRPRRSVDEEKWREWDTRMRSRMAQFSGPPFSAKMPVNVNNSEYGSAALVEDEEVAESPDYLISSQYGSEGTRNSDS</sequence>
<dbReference type="OrthoDB" id="2906425at2759"/>
<feature type="domain" description="Aminoglycoside phosphotransferase" evidence="1">
    <location>
        <begin position="52"/>
        <end position="234"/>
    </location>
</feature>
<dbReference type="InterPro" id="IPR002575">
    <property type="entry name" value="Aminoglycoside_PTrfase"/>
</dbReference>
<keyword evidence="3" id="KW-1185">Reference proteome</keyword>
<organism evidence="2 3">
    <name type="scientific">Glarea lozoyensis (strain ATCC 20868 / MF5171)</name>
    <dbReference type="NCBI Taxonomy" id="1116229"/>
    <lineage>
        <taxon>Eukaryota</taxon>
        <taxon>Fungi</taxon>
        <taxon>Dikarya</taxon>
        <taxon>Ascomycota</taxon>
        <taxon>Pezizomycotina</taxon>
        <taxon>Leotiomycetes</taxon>
        <taxon>Helotiales</taxon>
        <taxon>Helotiaceae</taxon>
        <taxon>Glarea</taxon>
    </lineage>
</organism>
<dbReference type="Gene3D" id="3.90.1200.10">
    <property type="match status" value="1"/>
</dbReference>
<evidence type="ECO:0000259" key="1">
    <source>
        <dbReference type="Pfam" id="PF01636"/>
    </source>
</evidence>
<dbReference type="InterPro" id="IPR051678">
    <property type="entry name" value="AGP_Transferase"/>
</dbReference>
<dbReference type="SUPFAM" id="SSF56112">
    <property type="entry name" value="Protein kinase-like (PK-like)"/>
    <property type="match status" value="1"/>
</dbReference>
<proteinExistence type="predicted"/>
<dbReference type="STRING" id="1116229.S3DID9"/>
<evidence type="ECO:0000313" key="3">
    <source>
        <dbReference type="Proteomes" id="UP000016922"/>
    </source>
</evidence>
<dbReference type="eggNOG" id="ENOG502S7HW">
    <property type="taxonomic scope" value="Eukaryota"/>
</dbReference>